<evidence type="ECO:0000313" key="3">
    <source>
        <dbReference type="WBParaSite" id="nRc.2.0.1.t41112-RA"/>
    </source>
</evidence>
<dbReference type="AlphaFoldDB" id="A0A915KQE9"/>
<dbReference type="PROSITE" id="PS50021">
    <property type="entry name" value="CH"/>
    <property type="match status" value="1"/>
</dbReference>
<organism evidence="2 3">
    <name type="scientific">Romanomermis culicivorax</name>
    <name type="common">Nematode worm</name>
    <dbReference type="NCBI Taxonomy" id="13658"/>
    <lineage>
        <taxon>Eukaryota</taxon>
        <taxon>Metazoa</taxon>
        <taxon>Ecdysozoa</taxon>
        <taxon>Nematoda</taxon>
        <taxon>Enoplea</taxon>
        <taxon>Dorylaimia</taxon>
        <taxon>Mermithida</taxon>
        <taxon>Mermithoidea</taxon>
        <taxon>Mermithidae</taxon>
        <taxon>Romanomermis</taxon>
    </lineage>
</organism>
<name>A0A915KQE9_ROMCU</name>
<dbReference type="InterPro" id="IPR050606">
    <property type="entry name" value="Calponin-like"/>
</dbReference>
<reference evidence="3" key="1">
    <citation type="submission" date="2022-11" db="UniProtKB">
        <authorList>
            <consortium name="WormBaseParasite"/>
        </authorList>
    </citation>
    <scope>IDENTIFICATION</scope>
</reference>
<keyword evidence="2" id="KW-1185">Reference proteome</keyword>
<evidence type="ECO:0000313" key="2">
    <source>
        <dbReference type="Proteomes" id="UP000887565"/>
    </source>
</evidence>
<proteinExistence type="predicted"/>
<dbReference type="InterPro" id="IPR036872">
    <property type="entry name" value="CH_dom_sf"/>
</dbReference>
<evidence type="ECO:0000259" key="1">
    <source>
        <dbReference type="PROSITE" id="PS50021"/>
    </source>
</evidence>
<protein>
    <submittedName>
        <fullName evidence="3">Calponin-homology (CH) domain-containing protein</fullName>
    </submittedName>
</protein>
<dbReference type="SUPFAM" id="SSF47576">
    <property type="entry name" value="Calponin-homology domain, CH-domain"/>
    <property type="match status" value="1"/>
</dbReference>
<dbReference type="Pfam" id="PF00307">
    <property type="entry name" value="CH"/>
    <property type="match status" value="1"/>
</dbReference>
<dbReference type="OMA" id="YLLEWIR"/>
<dbReference type="Proteomes" id="UP000887565">
    <property type="component" value="Unplaced"/>
</dbReference>
<dbReference type="InterPro" id="IPR001715">
    <property type="entry name" value="CH_dom"/>
</dbReference>
<dbReference type="Gene3D" id="1.10.418.10">
    <property type="entry name" value="Calponin-like domain"/>
    <property type="match status" value="1"/>
</dbReference>
<dbReference type="InterPro" id="IPR003096">
    <property type="entry name" value="SM22_calponin"/>
</dbReference>
<accession>A0A915KQE9</accession>
<sequence>MIFFPRQQACKFNELEAKFLLEWIKEMTCENFVTDGKRVNFQTMLKDGVLLCKLANAIQPDVVKKILKPNINFNCLENINQFVQAARQLGVKDEETFQSIDLFEERDLFSVCVTLQALGRKVRASKRRPFFAKAMGKPSPKQLQANDIQGVATLLLIFIQTSSK</sequence>
<dbReference type="GO" id="GO:0015629">
    <property type="term" value="C:actin cytoskeleton"/>
    <property type="evidence" value="ECO:0007669"/>
    <property type="project" value="TreeGrafter"/>
</dbReference>
<dbReference type="GO" id="GO:0051015">
    <property type="term" value="F:actin filament binding"/>
    <property type="evidence" value="ECO:0007669"/>
    <property type="project" value="TreeGrafter"/>
</dbReference>
<dbReference type="GO" id="GO:0007015">
    <property type="term" value="P:actin filament organization"/>
    <property type="evidence" value="ECO:0007669"/>
    <property type="project" value="TreeGrafter"/>
</dbReference>
<dbReference type="SMART" id="SM00033">
    <property type="entry name" value="CH"/>
    <property type="match status" value="1"/>
</dbReference>
<dbReference type="PANTHER" id="PTHR47385:SF9">
    <property type="entry name" value="CALPONIN-HOMOLOGY (CH) DOMAIN-CONTAINING PROTEIN"/>
    <property type="match status" value="1"/>
</dbReference>
<feature type="domain" description="Calponin-homology (CH)" evidence="1">
    <location>
        <begin position="14"/>
        <end position="123"/>
    </location>
</feature>
<dbReference type="WBParaSite" id="nRc.2.0.1.t41112-RA">
    <property type="protein sequence ID" value="nRc.2.0.1.t41112-RA"/>
    <property type="gene ID" value="nRc.2.0.1.g41112"/>
</dbReference>
<dbReference type="PANTHER" id="PTHR47385">
    <property type="entry name" value="CALPONIN"/>
    <property type="match status" value="1"/>
</dbReference>
<dbReference type="PRINTS" id="PR00888">
    <property type="entry name" value="SM22CALPONIN"/>
</dbReference>